<evidence type="ECO:0000313" key="1">
    <source>
        <dbReference type="EMBL" id="KKU33623.1"/>
    </source>
</evidence>
<dbReference type="Proteomes" id="UP000034794">
    <property type="component" value="Unassembled WGS sequence"/>
</dbReference>
<evidence type="ECO:0000313" key="2">
    <source>
        <dbReference type="Proteomes" id="UP000034794"/>
    </source>
</evidence>
<protein>
    <submittedName>
        <fullName evidence="1">Uncharacterized protein</fullName>
    </submittedName>
</protein>
<proteinExistence type="predicted"/>
<reference evidence="1 2" key="1">
    <citation type="journal article" date="2015" name="Nature">
        <title>rRNA introns, odd ribosomes, and small enigmatic genomes across a large radiation of phyla.</title>
        <authorList>
            <person name="Brown C.T."/>
            <person name="Hug L.A."/>
            <person name="Thomas B.C."/>
            <person name="Sharon I."/>
            <person name="Castelle C.J."/>
            <person name="Singh A."/>
            <person name="Wilkins M.J."/>
            <person name="Williams K.H."/>
            <person name="Banfield J.F."/>
        </authorList>
    </citation>
    <scope>NUCLEOTIDE SEQUENCE [LARGE SCALE GENOMIC DNA]</scope>
</reference>
<comment type="caution">
    <text evidence="1">The sequence shown here is derived from an EMBL/GenBank/DDBJ whole genome shotgun (WGS) entry which is preliminary data.</text>
</comment>
<dbReference type="EMBL" id="LCMI01000002">
    <property type="protein sequence ID" value="KKU33623.1"/>
    <property type="molecule type" value="Genomic_DNA"/>
</dbReference>
<organism evidence="1 2">
    <name type="scientific">Candidatus Collierbacteria bacterium GW2011_GWA2_46_26</name>
    <dbReference type="NCBI Taxonomy" id="1618381"/>
    <lineage>
        <taxon>Bacteria</taxon>
        <taxon>Candidatus Collieribacteriota</taxon>
    </lineage>
</organism>
<name>A0A0G1RUJ0_9BACT</name>
<sequence length="351" mass="38375">MLLKYKLNDMNKEQVESVIERKTEQLSKEVLIISPEDNLPQDIQAEWLTQLLSAMYVEHGITKRRDSLLRDIASGNCRLWFAMKGDRPIGSAALVRQSDGSVEVGRAVSLENGVGGLLMLLAAQHHMMNADSPLVAEVRVSDEFGGVPSGEATQIVCFRHLGLNPQAAVPAFNHGNPNRQEMFVFSSSQLIPCGLSAFLPEDRASRELLLRTAVAMSRRSFGGDLSIRSGESTKEMKWTVADKLPFSVIVPDRAGVKFEMAIREAESSSQFTLVPLGASPANTTGIMECLNLGFVPCGFDRNRDKDGFPVLLLGKLKKGTLLAPIKIVSGVLEPDVAEAIQGIDRRFRGGR</sequence>
<dbReference type="SUPFAM" id="SSF55729">
    <property type="entry name" value="Acyl-CoA N-acyltransferases (Nat)"/>
    <property type="match status" value="1"/>
</dbReference>
<gene>
    <name evidence="1" type="ORF">UX47_C0002G0031</name>
</gene>
<dbReference type="AlphaFoldDB" id="A0A0G1RUJ0"/>
<dbReference type="InterPro" id="IPR016181">
    <property type="entry name" value="Acyl_CoA_acyltransferase"/>
</dbReference>
<accession>A0A0G1RUJ0</accession>